<evidence type="ECO:0000313" key="10">
    <source>
        <dbReference type="Proteomes" id="UP001470230"/>
    </source>
</evidence>
<dbReference type="SUPFAM" id="SSF161111">
    <property type="entry name" value="Cation efflux protein transmembrane domain-like"/>
    <property type="match status" value="1"/>
</dbReference>
<feature type="domain" description="Cation efflux protein cytoplasmic" evidence="8">
    <location>
        <begin position="333"/>
        <end position="398"/>
    </location>
</feature>
<dbReference type="InterPro" id="IPR002524">
    <property type="entry name" value="Cation_efflux"/>
</dbReference>
<protein>
    <submittedName>
        <fullName evidence="9">Metal tolerance protein 3</fullName>
    </submittedName>
</protein>
<feature type="transmembrane region" description="Helical" evidence="6">
    <location>
        <begin position="232"/>
        <end position="253"/>
    </location>
</feature>
<dbReference type="Gene3D" id="1.20.1510.10">
    <property type="entry name" value="Cation efflux protein transmembrane domain"/>
    <property type="match status" value="1"/>
</dbReference>
<dbReference type="InterPro" id="IPR050291">
    <property type="entry name" value="CDF_Transporter"/>
</dbReference>
<keyword evidence="10" id="KW-1185">Reference proteome</keyword>
<dbReference type="Gene3D" id="3.30.70.1350">
    <property type="entry name" value="Cation efflux protein, cytoplasmic domain"/>
    <property type="match status" value="1"/>
</dbReference>
<accession>A0ABR2JRW4</accession>
<feature type="domain" description="Cation efflux protein transmembrane" evidence="7">
    <location>
        <begin position="128"/>
        <end position="317"/>
    </location>
</feature>
<evidence type="ECO:0000256" key="1">
    <source>
        <dbReference type="ARBA" id="ARBA00004141"/>
    </source>
</evidence>
<keyword evidence="5 6" id="KW-0472">Membrane</keyword>
<keyword evidence="3 6" id="KW-0812">Transmembrane</keyword>
<proteinExistence type="predicted"/>
<keyword evidence="2" id="KW-0813">Transport</keyword>
<gene>
    <name evidence="9" type="ORF">M9Y10_004419</name>
</gene>
<dbReference type="InterPro" id="IPR027469">
    <property type="entry name" value="Cation_efflux_TMD_sf"/>
</dbReference>
<dbReference type="Proteomes" id="UP001470230">
    <property type="component" value="Unassembled WGS sequence"/>
</dbReference>
<evidence type="ECO:0000256" key="2">
    <source>
        <dbReference type="ARBA" id="ARBA00022448"/>
    </source>
</evidence>
<dbReference type="EMBL" id="JAPFFF010000010">
    <property type="protein sequence ID" value="KAK8881659.1"/>
    <property type="molecule type" value="Genomic_DNA"/>
</dbReference>
<evidence type="ECO:0000256" key="3">
    <source>
        <dbReference type="ARBA" id="ARBA00022692"/>
    </source>
</evidence>
<dbReference type="InterPro" id="IPR058533">
    <property type="entry name" value="Cation_efflux_TM"/>
</dbReference>
<feature type="transmembrane region" description="Helical" evidence="6">
    <location>
        <begin position="285"/>
        <end position="306"/>
    </location>
</feature>
<dbReference type="Pfam" id="PF01545">
    <property type="entry name" value="Cation_efflux"/>
    <property type="match status" value="1"/>
</dbReference>
<dbReference type="NCBIfam" id="TIGR01297">
    <property type="entry name" value="CDF"/>
    <property type="match status" value="1"/>
</dbReference>
<evidence type="ECO:0000259" key="7">
    <source>
        <dbReference type="Pfam" id="PF01545"/>
    </source>
</evidence>
<reference evidence="9 10" key="1">
    <citation type="submission" date="2024-04" db="EMBL/GenBank/DDBJ databases">
        <title>Tritrichomonas musculus Genome.</title>
        <authorList>
            <person name="Alves-Ferreira E."/>
            <person name="Grigg M."/>
            <person name="Lorenzi H."/>
            <person name="Galac M."/>
        </authorList>
    </citation>
    <scope>NUCLEOTIDE SEQUENCE [LARGE SCALE GENOMIC DNA]</scope>
    <source>
        <strain evidence="9 10">EAF2021</strain>
    </source>
</reference>
<keyword evidence="4 6" id="KW-1133">Transmembrane helix</keyword>
<evidence type="ECO:0000256" key="4">
    <source>
        <dbReference type="ARBA" id="ARBA00022989"/>
    </source>
</evidence>
<feature type="transmembrane region" description="Helical" evidence="6">
    <location>
        <begin position="129"/>
        <end position="151"/>
    </location>
</feature>
<evidence type="ECO:0000256" key="6">
    <source>
        <dbReference type="SAM" id="Phobius"/>
    </source>
</evidence>
<dbReference type="SUPFAM" id="SSF160240">
    <property type="entry name" value="Cation efflux protein cytoplasmic domain-like"/>
    <property type="match status" value="1"/>
</dbReference>
<feature type="transmembrane region" description="Helical" evidence="6">
    <location>
        <begin position="195"/>
        <end position="220"/>
    </location>
</feature>
<name>A0ABR2JRW4_9EUKA</name>
<evidence type="ECO:0000256" key="5">
    <source>
        <dbReference type="ARBA" id="ARBA00023136"/>
    </source>
</evidence>
<dbReference type="PANTHER" id="PTHR43840">
    <property type="entry name" value="MITOCHONDRIAL METAL TRANSPORTER 1-RELATED"/>
    <property type="match status" value="1"/>
</dbReference>
<evidence type="ECO:0000259" key="8">
    <source>
        <dbReference type="Pfam" id="PF16916"/>
    </source>
</evidence>
<sequence length="431" mass="48781">MSEEEDNGNKKVCHFCSNSAENIKLLPVCPDCSLKSSTQTLPEISLSYDSYHSLVPSSSLEEMSAAINQNEDNFIRNYRQNHQIRNYYHSVNEWIDMMDKLNEPLDLNEEVEDKNEVNFCIRCATYCSFGLNFMLLIAKALAMSTSASYTIMSSLADSCLDIIAGIIISCTAATSKTTEEDKITYPVGKSRISTVGILVFSVLMSCCAIFIILQCTHSLLEKEHAPPTTGTALFVMVMTIFVKFCMWIAYTWLGHPITLTLAEDHRNDVFTNSFGLFMYWGGDHFYWWMDSAGGLIIALFVLNSWAENAVENAKMLIGMIAPSDIIRNLTYVAAHHHPLIKGVSNVVSYQIGPNYFAEVHIIVSNKIPSESAFWVADSLQKRLERVEGIEHAFVHLESDVHNQKLEETLQAFNREQEKRYELRKMTHLSDL</sequence>
<organism evidence="9 10">
    <name type="scientific">Tritrichomonas musculus</name>
    <dbReference type="NCBI Taxonomy" id="1915356"/>
    <lineage>
        <taxon>Eukaryota</taxon>
        <taxon>Metamonada</taxon>
        <taxon>Parabasalia</taxon>
        <taxon>Tritrichomonadida</taxon>
        <taxon>Tritrichomonadidae</taxon>
        <taxon>Tritrichomonas</taxon>
    </lineage>
</organism>
<dbReference type="InterPro" id="IPR036837">
    <property type="entry name" value="Cation_efflux_CTD_sf"/>
</dbReference>
<evidence type="ECO:0000313" key="9">
    <source>
        <dbReference type="EMBL" id="KAK8881659.1"/>
    </source>
</evidence>
<comment type="caution">
    <text evidence="9">The sequence shown here is derived from an EMBL/GenBank/DDBJ whole genome shotgun (WGS) entry which is preliminary data.</text>
</comment>
<dbReference type="InterPro" id="IPR027470">
    <property type="entry name" value="Cation_efflux_CTD"/>
</dbReference>
<dbReference type="PANTHER" id="PTHR43840:SF13">
    <property type="entry name" value="CATION EFFLUX PROTEIN CYTOPLASMIC DOMAIN-CONTAINING PROTEIN"/>
    <property type="match status" value="1"/>
</dbReference>
<dbReference type="Pfam" id="PF16916">
    <property type="entry name" value="ZT_dimer"/>
    <property type="match status" value="1"/>
</dbReference>
<comment type="subcellular location">
    <subcellularLocation>
        <location evidence="1">Membrane</location>
        <topology evidence="1">Multi-pass membrane protein</topology>
    </subcellularLocation>
</comment>